<dbReference type="AlphaFoldDB" id="L8E8N5"/>
<evidence type="ECO:0000313" key="1">
    <source>
        <dbReference type="EMBL" id="CCQ43499.1"/>
    </source>
</evidence>
<proteinExistence type="predicted"/>
<protein>
    <submittedName>
        <fullName evidence="1">Alternative protein KIAA0467</fullName>
    </submittedName>
</protein>
<dbReference type="ChiTaRS" id="SZT2">
    <property type="organism name" value="human"/>
</dbReference>
<dbReference type="EMBL" id="HF584002">
    <property type="protein sequence ID" value="CCQ43499.1"/>
    <property type="molecule type" value="Genomic_DNA"/>
</dbReference>
<sequence length="83" mass="9469">MGPHGFDWMCGKRGTLVLCSWRRNSEEQLARPWPMPSSSFSCCQLHYVQRTHPQEVSGTDRWKLRALQAELAPFPLPLSLGSL</sequence>
<accession>L8E8N5</accession>
<organism evidence="1">
    <name type="scientific">Homo sapiens</name>
    <name type="common">Human</name>
    <dbReference type="NCBI Taxonomy" id="9606"/>
    <lineage>
        <taxon>Eukaryota</taxon>
        <taxon>Metazoa</taxon>
        <taxon>Chordata</taxon>
        <taxon>Craniata</taxon>
        <taxon>Vertebrata</taxon>
        <taxon>Euteleostomi</taxon>
        <taxon>Mammalia</taxon>
        <taxon>Eutheria</taxon>
        <taxon>Euarchontoglires</taxon>
        <taxon>Primates</taxon>
        <taxon>Haplorrhini</taxon>
        <taxon>Catarrhini</taxon>
        <taxon>Hominidae</taxon>
        <taxon>Homo</taxon>
    </lineage>
</organism>
<gene>
    <name evidence="1" type="primary">KIAA0467</name>
</gene>
<name>L8E8N5_HUMAN</name>
<reference evidence="1" key="1">
    <citation type="journal article" date="2013" name="PLoS ONE">
        <title>Direct detection of alternative open reading frames translation products in human significantly expands the proteome.</title>
        <authorList>
            <person name="Vanderperre B."/>
            <person name="Lucier J.-F."/>
            <person name="Motard J."/>
            <person name="Tremblay G."/>
            <person name="Vanderperre S."/>
            <person name="Wisztorski M."/>
            <person name="Salzet M."/>
            <person name="Boisvert F.-M."/>
            <person name="Roucou X."/>
        </authorList>
    </citation>
    <scope>NUCLEOTIDE SEQUENCE</scope>
</reference>